<protein>
    <recommendedName>
        <fullName evidence="10">L-cysteine:1D-myo-inositol 2-amino-2-deoxy-alpha-D-glucopyranoside ligase</fullName>
        <shortName evidence="10">L-Cys:GlcN-Ins ligase</shortName>
        <ecNumber evidence="10">6.3.1.13</ecNumber>
    </recommendedName>
    <alternativeName>
        <fullName evidence="10">Mycothiol ligase</fullName>
        <shortName evidence="10">MSH ligase</shortName>
    </alternativeName>
</protein>
<keyword evidence="8 10" id="KW-0067">ATP-binding</keyword>
<evidence type="ECO:0000256" key="10">
    <source>
        <dbReference type="HAMAP-Rule" id="MF_01697"/>
    </source>
</evidence>
<dbReference type="PANTHER" id="PTHR10890">
    <property type="entry name" value="CYSTEINYL-TRNA SYNTHETASE"/>
    <property type="match status" value="1"/>
</dbReference>
<feature type="binding site" evidence="10">
    <location>
        <position position="43"/>
    </location>
    <ligand>
        <name>Zn(2+)</name>
        <dbReference type="ChEBI" id="CHEBI:29105"/>
    </ligand>
</feature>
<dbReference type="Gene3D" id="1.20.120.640">
    <property type="entry name" value="Anticodon-binding domain of a subclass of class I aminoacyl-tRNA synthetases"/>
    <property type="match status" value="1"/>
</dbReference>
<dbReference type="EMBL" id="CACRYJ010000065">
    <property type="protein sequence ID" value="VZO39878.1"/>
    <property type="molecule type" value="Genomic_DNA"/>
</dbReference>
<evidence type="ECO:0000313" key="14">
    <source>
        <dbReference type="Proteomes" id="UP000419743"/>
    </source>
</evidence>
<feature type="binding site" evidence="10">
    <location>
        <position position="58"/>
    </location>
    <ligand>
        <name>L-cysteinyl-5'-AMP</name>
        <dbReference type="ChEBI" id="CHEBI:144924"/>
    </ligand>
</feature>
<dbReference type="InterPro" id="IPR032678">
    <property type="entry name" value="tRNA-synt_1_cat_dom"/>
</dbReference>
<dbReference type="InterPro" id="IPR017812">
    <property type="entry name" value="Mycothiol_ligase_MshC"/>
</dbReference>
<comment type="caution">
    <text evidence="13">The sequence shown here is derived from an EMBL/GenBank/DDBJ whole genome shotgun (WGS) entry which is preliminary data.</text>
</comment>
<dbReference type="NCBIfam" id="TIGR03447">
    <property type="entry name" value="mycothiol_MshC"/>
    <property type="match status" value="1"/>
</dbReference>
<dbReference type="GO" id="GO:0005829">
    <property type="term" value="C:cytosol"/>
    <property type="evidence" value="ECO:0007669"/>
    <property type="project" value="TreeGrafter"/>
</dbReference>
<comment type="subunit">
    <text evidence="3 10">Monomer.</text>
</comment>
<keyword evidence="7 10" id="KW-0862">Zinc</keyword>
<feature type="binding site" evidence="10">
    <location>
        <position position="224"/>
    </location>
    <ligand>
        <name>L-cysteinyl-5'-AMP</name>
        <dbReference type="ChEBI" id="CHEBI:144924"/>
    </ligand>
</feature>
<name>A0A7M4DQY4_9MICO</name>
<feature type="short sequence motif" description="'HIGH' region" evidence="10">
    <location>
        <begin position="45"/>
        <end position="55"/>
    </location>
</feature>
<feature type="binding site" evidence="10">
    <location>
        <begin position="246"/>
        <end position="248"/>
    </location>
    <ligand>
        <name>L-cysteinyl-5'-AMP</name>
        <dbReference type="ChEBI" id="CHEBI:144924"/>
    </ligand>
</feature>
<dbReference type="HAMAP" id="MF_01697">
    <property type="entry name" value="MshC"/>
    <property type="match status" value="1"/>
</dbReference>
<dbReference type="RefSeq" id="WP_156743176.1">
    <property type="nucleotide sequence ID" value="NZ_CACRYJ010000065.1"/>
</dbReference>
<dbReference type="PANTHER" id="PTHR10890:SF3">
    <property type="entry name" value="CYSTEINE--TRNA LIGASE, CYTOPLASMIC"/>
    <property type="match status" value="1"/>
</dbReference>
<dbReference type="GO" id="GO:0010125">
    <property type="term" value="P:mycothiol biosynthetic process"/>
    <property type="evidence" value="ECO:0007669"/>
    <property type="project" value="UniProtKB-UniRule"/>
</dbReference>
<dbReference type="InterPro" id="IPR014729">
    <property type="entry name" value="Rossmann-like_a/b/a_fold"/>
</dbReference>
<keyword evidence="5 10" id="KW-0479">Metal-binding</keyword>
<evidence type="ECO:0000313" key="13">
    <source>
        <dbReference type="EMBL" id="VZO39878.1"/>
    </source>
</evidence>
<evidence type="ECO:0000256" key="8">
    <source>
        <dbReference type="ARBA" id="ARBA00022840"/>
    </source>
</evidence>
<dbReference type="Pfam" id="PF01406">
    <property type="entry name" value="tRNA-synt_1e"/>
    <property type="match status" value="1"/>
</dbReference>
<evidence type="ECO:0000256" key="9">
    <source>
        <dbReference type="ARBA" id="ARBA00048350"/>
    </source>
</evidence>
<comment type="similarity">
    <text evidence="2 10">Belongs to the class-I aminoacyl-tRNA synthetase family. MshC subfamily.</text>
</comment>
<proteinExistence type="inferred from homology"/>
<evidence type="ECO:0000256" key="7">
    <source>
        <dbReference type="ARBA" id="ARBA00022833"/>
    </source>
</evidence>
<evidence type="ECO:0000256" key="5">
    <source>
        <dbReference type="ARBA" id="ARBA00022723"/>
    </source>
</evidence>
<keyword evidence="6 10" id="KW-0547">Nucleotide-binding</keyword>
<dbReference type="GO" id="GO:0035446">
    <property type="term" value="F:cysteine-glucosaminylinositol ligase activity"/>
    <property type="evidence" value="ECO:0007669"/>
    <property type="project" value="UniProtKB-UniRule"/>
</dbReference>
<comment type="function">
    <text evidence="1 10">Catalyzes the ATP-dependent condensation of GlcN-Ins and L-cysteine to form L-Cys-GlcN-Ins.</text>
</comment>
<evidence type="ECO:0000256" key="2">
    <source>
        <dbReference type="ARBA" id="ARBA00007723"/>
    </source>
</evidence>
<feature type="binding site" evidence="10">
    <location>
        <position position="280"/>
    </location>
    <ligand>
        <name>L-cysteinyl-5'-AMP</name>
        <dbReference type="ChEBI" id="CHEBI:144924"/>
    </ligand>
</feature>
<comment type="catalytic activity">
    <reaction evidence="9 10">
        <text>1D-myo-inositol 2-amino-2-deoxy-alpha-D-glucopyranoside + L-cysteine + ATP = 1D-myo-inositol 2-(L-cysteinylamino)-2-deoxy-alpha-D-glucopyranoside + AMP + diphosphate + H(+)</text>
        <dbReference type="Rhea" id="RHEA:26176"/>
        <dbReference type="ChEBI" id="CHEBI:15378"/>
        <dbReference type="ChEBI" id="CHEBI:30616"/>
        <dbReference type="ChEBI" id="CHEBI:33019"/>
        <dbReference type="ChEBI" id="CHEBI:35235"/>
        <dbReference type="ChEBI" id="CHEBI:58886"/>
        <dbReference type="ChEBI" id="CHEBI:58887"/>
        <dbReference type="ChEBI" id="CHEBI:456215"/>
        <dbReference type="EC" id="6.3.1.13"/>
    </reaction>
</comment>
<feature type="binding site" evidence="10">
    <location>
        <position position="228"/>
    </location>
    <ligand>
        <name>Zn(2+)</name>
        <dbReference type="ChEBI" id="CHEBI:29105"/>
    </ligand>
</feature>
<feature type="region of interest" description="Disordered" evidence="11">
    <location>
        <begin position="1"/>
        <end position="27"/>
    </location>
</feature>
<feature type="binding site" evidence="10">
    <location>
        <position position="253"/>
    </location>
    <ligand>
        <name>Zn(2+)</name>
        <dbReference type="ChEBI" id="CHEBI:29105"/>
    </ligand>
</feature>
<gene>
    <name evidence="10 13" type="primary">mshC</name>
    <name evidence="13" type="ORF">HALOF300_04575</name>
</gene>
<comment type="cofactor">
    <cofactor evidence="10">
        <name>Zn(2+)</name>
        <dbReference type="ChEBI" id="CHEBI:29105"/>
    </cofactor>
    <text evidence="10">Binds 1 zinc ion per subunit.</text>
</comment>
<evidence type="ECO:0000256" key="3">
    <source>
        <dbReference type="ARBA" id="ARBA00011245"/>
    </source>
</evidence>
<dbReference type="EC" id="6.3.1.13" evidence="10"/>
<dbReference type="SUPFAM" id="SSF52374">
    <property type="entry name" value="Nucleotidylyl transferase"/>
    <property type="match status" value="1"/>
</dbReference>
<keyword evidence="4 10" id="KW-0436">Ligase</keyword>
<dbReference type="GO" id="GO:0006423">
    <property type="term" value="P:cysteinyl-tRNA aminoacylation"/>
    <property type="evidence" value="ECO:0007669"/>
    <property type="project" value="TreeGrafter"/>
</dbReference>
<dbReference type="GO" id="GO:0008270">
    <property type="term" value="F:zinc ion binding"/>
    <property type="evidence" value="ECO:0007669"/>
    <property type="project" value="UniProtKB-UniRule"/>
</dbReference>
<dbReference type="PRINTS" id="PR00983">
    <property type="entry name" value="TRNASYNTHCYS"/>
</dbReference>
<dbReference type="GO" id="GO:0005524">
    <property type="term" value="F:ATP binding"/>
    <property type="evidence" value="ECO:0007669"/>
    <property type="project" value="UniProtKB-KW"/>
</dbReference>
<feature type="domain" description="tRNA synthetases class I catalytic" evidence="12">
    <location>
        <begin position="39"/>
        <end position="330"/>
    </location>
</feature>
<dbReference type="InterPro" id="IPR024909">
    <property type="entry name" value="Cys-tRNA/MSH_ligase"/>
</dbReference>
<organism evidence="13 14">
    <name type="scientific">Occultella aeris</name>
    <dbReference type="NCBI Taxonomy" id="2761496"/>
    <lineage>
        <taxon>Bacteria</taxon>
        <taxon>Bacillati</taxon>
        <taxon>Actinomycetota</taxon>
        <taxon>Actinomycetes</taxon>
        <taxon>Micrococcales</taxon>
        <taxon>Ruaniaceae</taxon>
        <taxon>Occultella</taxon>
    </lineage>
</organism>
<evidence type="ECO:0000256" key="1">
    <source>
        <dbReference type="ARBA" id="ARBA00003679"/>
    </source>
</evidence>
<reference evidence="13 14" key="1">
    <citation type="submission" date="2019-11" db="EMBL/GenBank/DDBJ databases">
        <authorList>
            <person name="Criscuolo A."/>
        </authorList>
    </citation>
    <scope>NUCLEOTIDE SEQUENCE [LARGE SCALE GENOMIC DNA]</scope>
    <source>
        <strain evidence="13">CIP111667</strain>
    </source>
</reference>
<feature type="binding site" evidence="10">
    <location>
        <begin position="81"/>
        <end position="83"/>
    </location>
    <ligand>
        <name>L-cysteinyl-5'-AMP</name>
        <dbReference type="ChEBI" id="CHEBI:144924"/>
    </ligand>
</feature>
<accession>A0A7M4DQY4</accession>
<evidence type="ECO:0000259" key="12">
    <source>
        <dbReference type="Pfam" id="PF01406"/>
    </source>
</evidence>
<sequence>MQSWPTPHVPELPGRGPGLSLSDTATGTRVDPAADGVGRLYVCGITPYDSTHLGHAFTYVAFDLIGRVWRDAGVEVRYAQNVTDVDDPLLERATETGVDWRDLAADQVELFRGDMLALRVIPPDDYVGVVESIDLVVDAVERLVAAGAAYRVDSDVYADLNGDTAFGGVSNLDRAQMDELFAERGGDPERPGKRHPLDPLLWRGRRDGEPHWDGRSLGEGRPGWHIECAAIAATHLGLPVTVQGGGTDLIFPHHEMSTSHLRLLGDGSEPIRAFVHSGLVGYDGHKMSKSRGNLVFVSALTADGVAPGAIRLTLLAHHYRADWEFTDADLVAGAARHAAWRSAATRPAEGGGTDPEPVLHALRAALSDDLDTVAALAVVDAWARTGSAADTVVIDAVDALLGVDLRA</sequence>
<feature type="short sequence motif" description="'ERGGDP' region" evidence="10">
    <location>
        <begin position="183"/>
        <end position="188"/>
    </location>
</feature>
<evidence type="ECO:0000256" key="4">
    <source>
        <dbReference type="ARBA" id="ARBA00022598"/>
    </source>
</evidence>
<dbReference type="Proteomes" id="UP000419743">
    <property type="component" value="Unassembled WGS sequence"/>
</dbReference>
<dbReference type="Gene3D" id="3.40.50.620">
    <property type="entry name" value="HUPs"/>
    <property type="match status" value="1"/>
</dbReference>
<evidence type="ECO:0000256" key="6">
    <source>
        <dbReference type="ARBA" id="ARBA00022741"/>
    </source>
</evidence>
<dbReference type="AlphaFoldDB" id="A0A7M4DQY4"/>
<feature type="short sequence motif" description="'KMSKS' region" evidence="10">
    <location>
        <begin position="286"/>
        <end position="290"/>
    </location>
</feature>
<feature type="binding site" evidence="10">
    <location>
        <begin position="43"/>
        <end position="46"/>
    </location>
    <ligand>
        <name>L-cysteinyl-5'-AMP</name>
        <dbReference type="ChEBI" id="CHEBI:144924"/>
    </ligand>
</feature>
<dbReference type="GO" id="GO:0004817">
    <property type="term" value="F:cysteine-tRNA ligase activity"/>
    <property type="evidence" value="ECO:0007669"/>
    <property type="project" value="TreeGrafter"/>
</dbReference>
<evidence type="ECO:0000256" key="11">
    <source>
        <dbReference type="SAM" id="MobiDB-lite"/>
    </source>
</evidence>
<keyword evidence="14" id="KW-1185">Reference proteome</keyword>